<comment type="caution">
    <text evidence="2">The sequence shown here is derived from an EMBL/GenBank/DDBJ whole genome shotgun (WGS) entry which is preliminary data.</text>
</comment>
<organism evidence="2 3">
    <name type="scientific">Eiseniibacteriota bacterium</name>
    <dbReference type="NCBI Taxonomy" id="2212470"/>
    <lineage>
        <taxon>Bacteria</taxon>
        <taxon>Candidatus Eiseniibacteriota</taxon>
    </lineage>
</organism>
<dbReference type="SUPFAM" id="SSF56935">
    <property type="entry name" value="Porins"/>
    <property type="match status" value="1"/>
</dbReference>
<feature type="chain" id="PRO_5021707899" evidence="1">
    <location>
        <begin position="26"/>
        <end position="369"/>
    </location>
</feature>
<proteinExistence type="predicted"/>
<feature type="signal peptide" evidence="1">
    <location>
        <begin position="1"/>
        <end position="25"/>
    </location>
</feature>
<reference evidence="2 3" key="1">
    <citation type="journal article" date="2019" name="Nat. Microbiol.">
        <title>Mediterranean grassland soil C-N compound turnover is dependent on rainfall and depth, and is mediated by genomically divergent microorganisms.</title>
        <authorList>
            <person name="Diamond S."/>
            <person name="Andeer P.F."/>
            <person name="Li Z."/>
            <person name="Crits-Christoph A."/>
            <person name="Burstein D."/>
            <person name="Anantharaman K."/>
            <person name="Lane K.R."/>
            <person name="Thomas B.C."/>
            <person name="Pan C."/>
            <person name="Northen T.R."/>
            <person name="Banfield J.F."/>
        </authorList>
    </citation>
    <scope>NUCLEOTIDE SEQUENCE [LARGE SCALE GENOMIC DNA]</scope>
    <source>
        <strain evidence="2">WS_8</strain>
    </source>
</reference>
<evidence type="ECO:0000313" key="2">
    <source>
        <dbReference type="EMBL" id="TMQ64395.1"/>
    </source>
</evidence>
<keyword evidence="1" id="KW-0732">Signal</keyword>
<sequence length="369" mass="39613">MNRIARSRIAFVFLLLLAGASPASATKYAGEFLKSQLGARAIGMGGAFVAVADDATAPYWNPAGMVYLPYREVLPQHSEKFGSLVIQDYLGAVFPLGGPTGRKSAVGLGLIRVAVDDIPLTLRPGDPKLQFVDGGLDNDITTNDPGNLDGIWEPGERLLDVGLYRASASDMALLVSFARQRGPHWAFGGNVKFIRQSLPDIVPGDHVTSFGAGVDLGGLFMPTDAVTIGAVVHDLTTTYLAWSNGSRELIVPTLDTGASFNFYPAERHALTWALDLAWGFENRKLDSQLKLGSVTADLRTGLEYWYRSVLALRSGVNGKDLAFGAGLRYKHVGVDYAAALHRFLASDAEGFSGDQNLDATQLVSASYSW</sequence>
<dbReference type="Gene3D" id="2.40.160.60">
    <property type="entry name" value="Outer membrane protein transport protein (OMPP1/FadL/TodX)"/>
    <property type="match status" value="1"/>
</dbReference>
<dbReference type="EMBL" id="VBOY01000087">
    <property type="protein sequence ID" value="TMQ64395.1"/>
    <property type="molecule type" value="Genomic_DNA"/>
</dbReference>
<dbReference type="Proteomes" id="UP000316609">
    <property type="component" value="Unassembled WGS sequence"/>
</dbReference>
<dbReference type="AlphaFoldDB" id="A0A538TLC2"/>
<name>A0A538TLC2_UNCEI</name>
<gene>
    <name evidence="2" type="ORF">E6K78_09310</name>
</gene>
<evidence type="ECO:0000313" key="3">
    <source>
        <dbReference type="Proteomes" id="UP000316609"/>
    </source>
</evidence>
<evidence type="ECO:0000256" key="1">
    <source>
        <dbReference type="SAM" id="SignalP"/>
    </source>
</evidence>
<accession>A0A538TLC2</accession>
<protein>
    <submittedName>
        <fullName evidence="2">Uncharacterized protein</fullName>
    </submittedName>
</protein>